<evidence type="ECO:0000259" key="1">
    <source>
        <dbReference type="Pfam" id="PF06054"/>
    </source>
</evidence>
<evidence type="ECO:0008006" key="5">
    <source>
        <dbReference type="Google" id="ProtNLM"/>
    </source>
</evidence>
<organism evidence="3 4">
    <name type="scientific">Dolosigranulum pigrum</name>
    <dbReference type="NCBI Taxonomy" id="29394"/>
    <lineage>
        <taxon>Bacteria</taxon>
        <taxon>Bacillati</taxon>
        <taxon>Bacillota</taxon>
        <taxon>Bacilli</taxon>
        <taxon>Lactobacillales</taxon>
        <taxon>Carnobacteriaceae</taxon>
        <taxon>Dolosigranulum</taxon>
    </lineage>
</organism>
<feature type="domain" description="Competence protein CoiA-like N-terminal" evidence="2">
    <location>
        <begin position="19"/>
        <end position="56"/>
    </location>
</feature>
<sequence>MLMAMNEQKELMMALEVPLNHSKTYYCPGCREAVFLKKGTHKMAHFSHYPGSNCQQFSEGETLEHVQGKLWLHQLFSRSFAKVELEPYLPELQQRPDLLLPDQRLAIEFQCSSIPIDLVAERTAGYQKHHYRVIWIAGSPVMASKSLTALQKSLLFSYQANSPKLLYLNIQANHAGLATPRMRQLFTTQIATDAVEIFADWLQLSVSTEQRSELEKRQIKYWHQQLEREAFYRNQSLLPFLQLLYEDRESLISIPRELYQPLASDWMIRTHDFEWRYRLLKWVESLPTYHVITPKRLAKWIGKQVQAEHIAYYRLPTLDQSIKIAPLMEFLGELVSSGVLKKQGAIGYCRRGQAKRFNSLEEKFTATHRE</sequence>
<dbReference type="InterPro" id="IPR021176">
    <property type="entry name" value="Competence-induced_CoiA"/>
</dbReference>
<dbReference type="Pfam" id="PF25164">
    <property type="entry name" value="CoiA_N"/>
    <property type="match status" value="1"/>
</dbReference>
<dbReference type="PIRSF" id="PIRSF007487">
    <property type="entry name" value="Competence-induced_CoiA_bac"/>
    <property type="match status" value="1"/>
</dbReference>
<feature type="domain" description="Competence protein CoiA nuclease-like" evidence="1">
    <location>
        <begin position="61"/>
        <end position="174"/>
    </location>
</feature>
<accession>A0A1S8KNL8</accession>
<comment type="caution">
    <text evidence="3">The sequence shown here is derived from an EMBL/GenBank/DDBJ whole genome shotgun (WGS) entry which is preliminary data.</text>
</comment>
<name>A0A1S8KNL8_9LACT</name>
<dbReference type="Proteomes" id="UP000190409">
    <property type="component" value="Unassembled WGS sequence"/>
</dbReference>
<reference evidence="3 4" key="1">
    <citation type="submission" date="2017-01" db="EMBL/GenBank/DDBJ databases">
        <title>Complete Genome Sequence of Dolosigranulum pigrum isolated from a Patient with interstitial lung disease.</title>
        <authorList>
            <person name="Mukhopadhyay R."/>
            <person name="Joaquin J."/>
            <person name="Hogue R."/>
            <person name="Fitzgerald S."/>
            <person name="Jospin G."/>
            <person name="Eisen J.A."/>
            <person name="Chaturvedi V."/>
        </authorList>
    </citation>
    <scope>NUCLEOTIDE SEQUENCE [LARGE SCALE GENOMIC DNA]</scope>
    <source>
        <strain evidence="3 4">15S00348</strain>
    </source>
</reference>
<gene>
    <name evidence="3" type="ORF">BWX42_05440</name>
</gene>
<protein>
    <recommendedName>
        <fullName evidence="5">Competence protein CoiA</fullName>
    </recommendedName>
</protein>
<evidence type="ECO:0000313" key="3">
    <source>
        <dbReference type="EMBL" id="OOL81243.1"/>
    </source>
</evidence>
<evidence type="ECO:0000313" key="4">
    <source>
        <dbReference type="Proteomes" id="UP000190409"/>
    </source>
</evidence>
<dbReference type="InterPro" id="IPR057253">
    <property type="entry name" value="CoiA-like_N"/>
</dbReference>
<dbReference type="Pfam" id="PF06054">
    <property type="entry name" value="CoiA_nuc"/>
    <property type="match status" value="1"/>
</dbReference>
<dbReference type="AlphaFoldDB" id="A0A1S8KNL8"/>
<proteinExistence type="predicted"/>
<dbReference type="InterPro" id="IPR010330">
    <property type="entry name" value="CoiA_nuc"/>
</dbReference>
<dbReference type="EMBL" id="MUYF01000003">
    <property type="protein sequence ID" value="OOL81243.1"/>
    <property type="molecule type" value="Genomic_DNA"/>
</dbReference>
<evidence type="ECO:0000259" key="2">
    <source>
        <dbReference type="Pfam" id="PF25164"/>
    </source>
</evidence>